<dbReference type="Pfam" id="PF05800">
    <property type="entry name" value="GvpO"/>
    <property type="match status" value="1"/>
</dbReference>
<feature type="region of interest" description="Disordered" evidence="1">
    <location>
        <begin position="1"/>
        <end position="31"/>
    </location>
</feature>
<accession>A0ABP7V9P5</accession>
<evidence type="ECO:0000313" key="3">
    <source>
        <dbReference type="Proteomes" id="UP001500683"/>
    </source>
</evidence>
<dbReference type="RefSeq" id="WP_344942542.1">
    <property type="nucleotide sequence ID" value="NZ_BAAAZG010000003.1"/>
</dbReference>
<feature type="compositionally biased region" description="Low complexity" evidence="1">
    <location>
        <begin position="9"/>
        <end position="22"/>
    </location>
</feature>
<keyword evidence="3" id="KW-1185">Reference proteome</keyword>
<evidence type="ECO:0000256" key="1">
    <source>
        <dbReference type="SAM" id="MobiDB-lite"/>
    </source>
</evidence>
<sequence length="98" mass="10631">MPRQPPEASPAASQAASQAARRAVGHVTGMTGRDAEGVVGVQRRDDGGWRVTVEVVETHRIPGSADILAVYETDLDADGELVAFHRTRRYPRGRVDRP</sequence>
<evidence type="ECO:0000313" key="2">
    <source>
        <dbReference type="EMBL" id="GAA4062155.1"/>
    </source>
</evidence>
<proteinExistence type="predicted"/>
<protein>
    <recommendedName>
        <fullName evidence="4">Gas vesicle protein</fullName>
    </recommendedName>
</protein>
<gene>
    <name evidence="2" type="ORF">GCM10022214_14200</name>
</gene>
<reference evidence="3" key="1">
    <citation type="journal article" date="2019" name="Int. J. Syst. Evol. Microbiol.">
        <title>The Global Catalogue of Microorganisms (GCM) 10K type strain sequencing project: providing services to taxonomists for standard genome sequencing and annotation.</title>
        <authorList>
            <consortium name="The Broad Institute Genomics Platform"/>
            <consortium name="The Broad Institute Genome Sequencing Center for Infectious Disease"/>
            <person name="Wu L."/>
            <person name="Ma J."/>
        </authorList>
    </citation>
    <scope>NUCLEOTIDE SEQUENCE [LARGE SCALE GENOMIC DNA]</scope>
    <source>
        <strain evidence="3">JCM 16702</strain>
    </source>
</reference>
<dbReference type="EMBL" id="BAAAZG010000003">
    <property type="protein sequence ID" value="GAA4062155.1"/>
    <property type="molecule type" value="Genomic_DNA"/>
</dbReference>
<comment type="caution">
    <text evidence="2">The sequence shown here is derived from an EMBL/GenBank/DDBJ whole genome shotgun (WGS) entry which is preliminary data.</text>
</comment>
<name>A0ABP7V9P5_9ACTN</name>
<evidence type="ECO:0008006" key="4">
    <source>
        <dbReference type="Google" id="ProtNLM"/>
    </source>
</evidence>
<dbReference type="InterPro" id="IPR008634">
    <property type="entry name" value="Gas-vesicle_GvpO"/>
</dbReference>
<organism evidence="2 3">
    <name type="scientific">Actinomadura miaoliensis</name>
    <dbReference type="NCBI Taxonomy" id="430685"/>
    <lineage>
        <taxon>Bacteria</taxon>
        <taxon>Bacillati</taxon>
        <taxon>Actinomycetota</taxon>
        <taxon>Actinomycetes</taxon>
        <taxon>Streptosporangiales</taxon>
        <taxon>Thermomonosporaceae</taxon>
        <taxon>Actinomadura</taxon>
    </lineage>
</organism>
<dbReference type="Proteomes" id="UP001500683">
    <property type="component" value="Unassembled WGS sequence"/>
</dbReference>